<evidence type="ECO:0000256" key="7">
    <source>
        <dbReference type="PROSITE-ProRule" id="PRU00317"/>
    </source>
</evidence>
<reference evidence="10" key="1">
    <citation type="submission" date="2023-06" db="EMBL/GenBank/DDBJ databases">
        <authorList>
            <person name="Delattre M."/>
        </authorList>
    </citation>
    <scope>NUCLEOTIDE SEQUENCE</scope>
    <source>
        <strain evidence="10">AF72</strain>
    </source>
</reference>
<dbReference type="SMART" id="SM00025">
    <property type="entry name" value="Pumilio"/>
    <property type="match status" value="8"/>
</dbReference>
<proteinExistence type="predicted"/>
<comment type="caution">
    <text evidence="10">The sequence shown here is derived from an EMBL/GenBank/DDBJ whole genome shotgun (WGS) entry which is preliminary data.</text>
</comment>
<evidence type="ECO:0000256" key="4">
    <source>
        <dbReference type="ARBA" id="ARBA00022737"/>
    </source>
</evidence>
<dbReference type="PANTHER" id="PTHR12537:SF12">
    <property type="entry name" value="MATERNAL PROTEIN PUMILIO"/>
    <property type="match status" value="1"/>
</dbReference>
<gene>
    <name evidence="10" type="ORF">MSPICULIGERA_LOCUS10838</name>
</gene>
<evidence type="ECO:0000313" key="10">
    <source>
        <dbReference type="EMBL" id="CAJ0572453.1"/>
    </source>
</evidence>
<organism evidence="10 11">
    <name type="scientific">Mesorhabditis spiculigera</name>
    <dbReference type="NCBI Taxonomy" id="96644"/>
    <lineage>
        <taxon>Eukaryota</taxon>
        <taxon>Metazoa</taxon>
        <taxon>Ecdysozoa</taxon>
        <taxon>Nematoda</taxon>
        <taxon>Chromadorea</taxon>
        <taxon>Rhabditida</taxon>
        <taxon>Rhabditina</taxon>
        <taxon>Rhabditomorpha</taxon>
        <taxon>Rhabditoidea</taxon>
        <taxon>Rhabditidae</taxon>
        <taxon>Mesorhabditinae</taxon>
        <taxon>Mesorhabditis</taxon>
    </lineage>
</organism>
<evidence type="ECO:0000256" key="3">
    <source>
        <dbReference type="ARBA" id="ARBA00022490"/>
    </source>
</evidence>
<feature type="repeat" description="Pumilio" evidence="7">
    <location>
        <begin position="513"/>
        <end position="548"/>
    </location>
</feature>
<dbReference type="GO" id="GO:0005634">
    <property type="term" value="C:nucleus"/>
    <property type="evidence" value="ECO:0007669"/>
    <property type="project" value="TreeGrafter"/>
</dbReference>
<sequence length="666" mass="75420">MSEHWNSTSNWQPPRRHDEPKPIPIPTNSGSKHIASPRSESYGGGSLPRQVVENILHGSPCTPKQPEFFHAVENPFMHKNVCIPQPQPYPPQAGNLLPGTPEVPMFLNTFTPMGHTTWNGLPTMGPRPMGGQPQQAPVSPPHQQLSPAHGMPFSALSPTPSNDYHASVFSTSPPNPSPMPNMVNGQMAMKTEAVPPPMPLPQNAIQELLMNPALVMAAQQLLAQQQQQQLLQAAAAQLLNNQNQFNSHQQQLPIQLLQQLKLNPNMLSMQQPGFPMNQQMNPFQLAADNYQNGGKRQQRQNDTFTMSTQKHSPMLEDLKNNRGTNLSLRDIGSCMCEFAMDQHGSRFIQQKLERADLEEKTLVYDAIRENSLKLMTDVFGNYVVQKFFEHGTEEQKAGVCALFKGRVQDLALQMYGCRVIQKSIETCPDPIKEEVVAELKGQVIRFITDQNGNHVMQKIIEKLPPPRLQFILDAIAERDNGVIELSTNSYGCRVIQRLLEHCNKAQKEPIKRHLYKNIDRLLTDQYGNYVIQHLVERGDSYDWDLITAAIKDKVFPLSQNKFSSNVIERILQFASQYHKNLLIAEVCEPSDQGQPLMQMMKDQYANYVVQKMLDEADSTHRKKMLIAIKPHIQQLKKVNYGKHIMAKIEKKLGAQMEQPMRYHQAI</sequence>
<dbReference type="InterPro" id="IPR033712">
    <property type="entry name" value="Pumilio_RNA-bd"/>
</dbReference>
<dbReference type="GO" id="GO:0003730">
    <property type="term" value="F:mRNA 3'-UTR binding"/>
    <property type="evidence" value="ECO:0007669"/>
    <property type="project" value="TreeGrafter"/>
</dbReference>
<feature type="repeat" description="Pumilio" evidence="7">
    <location>
        <begin position="438"/>
        <end position="473"/>
    </location>
</feature>
<feature type="region of interest" description="Disordered" evidence="8">
    <location>
        <begin position="1"/>
        <end position="47"/>
    </location>
</feature>
<feature type="region of interest" description="Disordered" evidence="8">
    <location>
        <begin position="128"/>
        <end position="150"/>
    </location>
</feature>
<feature type="repeat" description="Pumilio" evidence="7">
    <location>
        <begin position="474"/>
        <end position="512"/>
    </location>
</feature>
<feature type="compositionally biased region" description="Polar residues" evidence="8">
    <location>
        <begin position="1"/>
        <end position="12"/>
    </location>
</feature>
<dbReference type="GO" id="GO:0030154">
    <property type="term" value="P:cell differentiation"/>
    <property type="evidence" value="ECO:0007669"/>
    <property type="project" value="UniProtKB-KW"/>
</dbReference>
<evidence type="ECO:0000256" key="2">
    <source>
        <dbReference type="ARBA" id="ARBA00022473"/>
    </source>
</evidence>
<evidence type="ECO:0000259" key="9">
    <source>
        <dbReference type="PROSITE" id="PS50303"/>
    </source>
</evidence>
<dbReference type="Gene3D" id="1.25.10.10">
    <property type="entry name" value="Leucine-rich Repeat Variant"/>
    <property type="match status" value="1"/>
</dbReference>
<evidence type="ECO:0000256" key="1">
    <source>
        <dbReference type="ARBA" id="ARBA00004496"/>
    </source>
</evidence>
<feature type="repeat" description="Pumilio" evidence="7">
    <location>
        <begin position="585"/>
        <end position="627"/>
    </location>
</feature>
<keyword evidence="4" id="KW-0677">Repeat</keyword>
<feature type="repeat" description="Pumilio" evidence="7">
    <location>
        <begin position="330"/>
        <end position="365"/>
    </location>
</feature>
<dbReference type="InterPro" id="IPR011989">
    <property type="entry name" value="ARM-like"/>
</dbReference>
<feature type="compositionally biased region" description="Polar residues" evidence="8">
    <location>
        <begin position="132"/>
        <end position="146"/>
    </location>
</feature>
<dbReference type="SUPFAM" id="SSF48371">
    <property type="entry name" value="ARM repeat"/>
    <property type="match status" value="1"/>
</dbReference>
<keyword evidence="2" id="KW-0217">Developmental protein</keyword>
<feature type="repeat" description="Pumilio" evidence="7">
    <location>
        <begin position="549"/>
        <end position="584"/>
    </location>
</feature>
<dbReference type="FunFam" id="1.25.10.10:FF:000004">
    <property type="entry name" value="Pumilio homolog 1 isoform 2"/>
    <property type="match status" value="1"/>
</dbReference>
<feature type="non-terminal residue" evidence="10">
    <location>
        <position position="1"/>
    </location>
</feature>
<keyword evidence="11" id="KW-1185">Reference proteome</keyword>
<dbReference type="PANTHER" id="PTHR12537">
    <property type="entry name" value="RNA BINDING PROTEIN PUMILIO-RELATED"/>
    <property type="match status" value="1"/>
</dbReference>
<dbReference type="AlphaFoldDB" id="A0AA36CR13"/>
<protein>
    <recommendedName>
        <fullName evidence="9">PUM-HD domain-containing protein</fullName>
    </recommendedName>
</protein>
<dbReference type="Pfam" id="PF00806">
    <property type="entry name" value="PUF"/>
    <property type="match status" value="2"/>
</dbReference>
<keyword evidence="3" id="KW-0963">Cytoplasm</keyword>
<evidence type="ECO:0000313" key="11">
    <source>
        <dbReference type="Proteomes" id="UP001177023"/>
    </source>
</evidence>
<dbReference type="InterPro" id="IPR033133">
    <property type="entry name" value="PUM-HD"/>
</dbReference>
<dbReference type="Proteomes" id="UP001177023">
    <property type="component" value="Unassembled WGS sequence"/>
</dbReference>
<comment type="subcellular location">
    <subcellularLocation>
        <location evidence="1">Cytoplasm</location>
    </subcellularLocation>
</comment>
<keyword evidence="6" id="KW-0694">RNA-binding</keyword>
<evidence type="ECO:0000256" key="5">
    <source>
        <dbReference type="ARBA" id="ARBA00022782"/>
    </source>
</evidence>
<accession>A0AA36CR13</accession>
<evidence type="ECO:0000256" key="8">
    <source>
        <dbReference type="SAM" id="MobiDB-lite"/>
    </source>
</evidence>
<keyword evidence="5" id="KW-0221">Differentiation</keyword>
<dbReference type="EMBL" id="CATQJA010002598">
    <property type="protein sequence ID" value="CAJ0572453.1"/>
    <property type="molecule type" value="Genomic_DNA"/>
</dbReference>
<dbReference type="InterPro" id="IPR001313">
    <property type="entry name" value="Pumilio_RNA-bd_rpt"/>
</dbReference>
<dbReference type="Pfam" id="PF22493">
    <property type="entry name" value="PUF_NOP9"/>
    <property type="match status" value="1"/>
</dbReference>
<dbReference type="CDD" id="cd07920">
    <property type="entry name" value="Pumilio"/>
    <property type="match status" value="1"/>
</dbReference>
<dbReference type="InterPro" id="IPR016024">
    <property type="entry name" value="ARM-type_fold"/>
</dbReference>
<dbReference type="PROSITE" id="PS50303">
    <property type="entry name" value="PUM_HD"/>
    <property type="match status" value="1"/>
</dbReference>
<dbReference type="GO" id="GO:0010608">
    <property type="term" value="P:post-transcriptional regulation of gene expression"/>
    <property type="evidence" value="ECO:0007669"/>
    <property type="project" value="TreeGrafter"/>
</dbReference>
<name>A0AA36CR13_9BILA</name>
<dbReference type="GO" id="GO:0005737">
    <property type="term" value="C:cytoplasm"/>
    <property type="evidence" value="ECO:0007669"/>
    <property type="project" value="UniProtKB-SubCell"/>
</dbReference>
<dbReference type="PROSITE" id="PS50302">
    <property type="entry name" value="PUM"/>
    <property type="match status" value="7"/>
</dbReference>
<feature type="domain" description="PUM-HD" evidence="9">
    <location>
        <begin position="310"/>
        <end position="652"/>
    </location>
</feature>
<evidence type="ECO:0000256" key="6">
    <source>
        <dbReference type="ARBA" id="ARBA00022884"/>
    </source>
</evidence>
<feature type="repeat" description="Pumilio" evidence="7">
    <location>
        <begin position="366"/>
        <end position="404"/>
    </location>
</feature>